<dbReference type="KEGG" id="stcm:SCMC78_13860"/>
<organism evidence="2">
    <name type="scientific">Streptomyces sp. CMC78</name>
    <dbReference type="NCBI Taxonomy" id="3231512"/>
    <lineage>
        <taxon>Bacteria</taxon>
        <taxon>Bacillati</taxon>
        <taxon>Actinomycetota</taxon>
        <taxon>Actinomycetes</taxon>
        <taxon>Kitasatosporales</taxon>
        <taxon>Streptomycetaceae</taxon>
        <taxon>Streptomyces</taxon>
    </lineage>
</organism>
<protein>
    <submittedName>
        <fullName evidence="2">Uncharacterized protein</fullName>
    </submittedName>
</protein>
<gene>
    <name evidence="2" type="ORF">SCMC78_13860</name>
</gene>
<reference evidence="2" key="1">
    <citation type="submission" date="2024-07" db="EMBL/GenBank/DDBJ databases">
        <title>Complete genome sequences of cellulolytic bacteria, Kitasatospora sp. CMC57 and Streptomyces sp. CMC78, isolated from Japanese agricultural soil.</title>
        <authorList>
            <person name="Hashimoto T."/>
            <person name="Ito M."/>
            <person name="Iwamoto M."/>
            <person name="Fukahori D."/>
            <person name="Shoda T."/>
            <person name="Sakoda M."/>
            <person name="Morohoshi T."/>
            <person name="Mitsuboshi M."/>
            <person name="Nishizawa T."/>
        </authorList>
    </citation>
    <scope>NUCLEOTIDE SEQUENCE</scope>
    <source>
        <strain evidence="2">CMC78</strain>
    </source>
</reference>
<dbReference type="EMBL" id="AP035884">
    <property type="protein sequence ID" value="BFP51579.1"/>
    <property type="molecule type" value="Genomic_DNA"/>
</dbReference>
<name>A0AB33KDP4_9ACTN</name>
<evidence type="ECO:0000256" key="1">
    <source>
        <dbReference type="SAM" id="MobiDB-lite"/>
    </source>
</evidence>
<accession>A0AB33KDP4</accession>
<proteinExistence type="predicted"/>
<evidence type="ECO:0000313" key="2">
    <source>
        <dbReference type="EMBL" id="BFP51579.1"/>
    </source>
</evidence>
<feature type="region of interest" description="Disordered" evidence="1">
    <location>
        <begin position="35"/>
        <end position="74"/>
    </location>
</feature>
<sequence length="74" mass="7441">MALQATSLLSTGATAPFLKLPGFGTLTVRLTAAGPSLAPAPSRADSGGGRLNRPGGRSRRQGLSSVRRGAAPVR</sequence>
<dbReference type="AlphaFoldDB" id="A0AB33KDP4"/>